<sequence length="69" mass="7897">MSIEMIGKDFRLNMLVLLLSETCQRLVRSLDFTHVKFVLWESDEAREHSLLKPGSHGTVNTELVIMSHG</sequence>
<name>A0A3S1BPF9_9BACL</name>
<dbReference type="AlphaFoldDB" id="A0A3S1BPF9"/>
<comment type="caution">
    <text evidence="1">The sequence shown here is derived from an EMBL/GenBank/DDBJ whole genome shotgun (WGS) entry which is preliminary data.</text>
</comment>
<evidence type="ECO:0000313" key="2">
    <source>
        <dbReference type="Proteomes" id="UP000279446"/>
    </source>
</evidence>
<dbReference type="EMBL" id="RZNY01000008">
    <property type="protein sequence ID" value="RUT46429.1"/>
    <property type="molecule type" value="Genomic_DNA"/>
</dbReference>
<gene>
    <name evidence="1" type="ORF">EJP82_11285</name>
</gene>
<proteinExistence type="predicted"/>
<dbReference type="Proteomes" id="UP000279446">
    <property type="component" value="Unassembled WGS sequence"/>
</dbReference>
<reference evidence="1 2" key="1">
    <citation type="submission" date="2018-12" db="EMBL/GenBank/DDBJ databases">
        <authorList>
            <person name="Sun L."/>
            <person name="Chen Z."/>
        </authorList>
    </citation>
    <scope>NUCLEOTIDE SEQUENCE [LARGE SCALE GENOMIC DNA]</scope>
    <source>
        <strain evidence="1 2">DSM 15890</strain>
    </source>
</reference>
<accession>A0A3S1BPF9</accession>
<dbReference type="RefSeq" id="WP_127192162.1">
    <property type="nucleotide sequence ID" value="NZ_RZNY01000008.1"/>
</dbReference>
<evidence type="ECO:0000313" key="1">
    <source>
        <dbReference type="EMBL" id="RUT46429.1"/>
    </source>
</evidence>
<keyword evidence="2" id="KW-1185">Reference proteome</keyword>
<organism evidence="1 2">
    <name type="scientific">Paenibacillus anaericanus</name>
    <dbReference type="NCBI Taxonomy" id="170367"/>
    <lineage>
        <taxon>Bacteria</taxon>
        <taxon>Bacillati</taxon>
        <taxon>Bacillota</taxon>
        <taxon>Bacilli</taxon>
        <taxon>Bacillales</taxon>
        <taxon>Paenibacillaceae</taxon>
        <taxon>Paenibacillus</taxon>
    </lineage>
</organism>
<protein>
    <submittedName>
        <fullName evidence="1">Uncharacterized protein</fullName>
    </submittedName>
</protein>